<evidence type="ECO:0000259" key="4">
    <source>
        <dbReference type="PROSITE" id="PS50835"/>
    </source>
</evidence>
<dbReference type="PROSITE" id="PS50835">
    <property type="entry name" value="IG_LIKE"/>
    <property type="match status" value="1"/>
</dbReference>
<dbReference type="Pfam" id="PF07679">
    <property type="entry name" value="I-set"/>
    <property type="match status" value="1"/>
</dbReference>
<dbReference type="Proteomes" id="UP001174136">
    <property type="component" value="Unassembled WGS sequence"/>
</dbReference>
<dbReference type="SMART" id="SM00409">
    <property type="entry name" value="IG"/>
    <property type="match status" value="1"/>
</dbReference>
<evidence type="ECO:0000256" key="1">
    <source>
        <dbReference type="ARBA" id="ARBA00022734"/>
    </source>
</evidence>
<dbReference type="InterPro" id="IPR050111">
    <property type="entry name" value="C-type_lectin/snaclec_domain"/>
</dbReference>
<dbReference type="InterPro" id="IPR018378">
    <property type="entry name" value="C-type_lectin_CS"/>
</dbReference>
<sequence length="359" mass="41282">MDSRDYCLQRDADLVVINSREEQLCCHDNKYYYYLKQELDSVLGDTYWIGLSKRDPEGTWKWVDGTSMTSSSWGPGYPDDKYGAEDCGAVSMDNWYDEQCDSRHFWICEKVVVLDHLEAELNKEVMREGGAPVFMRSPSSKMVSVGKTAHFSCRARGNPKPTIEWLHNDRPLKRDRTDDQSEPAVWMDGGGDLVVRGVRSGVETVRCVANNRAGTARSDPAELIVYGKIWTWSDRRPDGWMYFNHRLYFISTTKRNWTASRDDCLQRDADLVVINSREEQELVKELGGIYWIGLSKRDTKGTWKWVDGTKISKTSSFWGEGQPDDYGGPEDCVAAWVDSWNDKRCNRLNSWICEKVVVL</sequence>
<dbReference type="Gene3D" id="3.10.100.10">
    <property type="entry name" value="Mannose-Binding Protein A, subunit A"/>
    <property type="match status" value="2"/>
</dbReference>
<dbReference type="SMART" id="SM00034">
    <property type="entry name" value="CLECT"/>
    <property type="match status" value="2"/>
</dbReference>
<dbReference type="InterPro" id="IPR016186">
    <property type="entry name" value="C-type_lectin-like/link_sf"/>
</dbReference>
<dbReference type="EMBL" id="JAOPHQ010002860">
    <property type="protein sequence ID" value="KAK0145366.1"/>
    <property type="molecule type" value="Genomic_DNA"/>
</dbReference>
<reference evidence="5" key="1">
    <citation type="journal article" date="2023" name="Front. Mar. Sci.">
        <title>A new Merluccius polli reference genome to investigate the effects of global change in West African waters.</title>
        <authorList>
            <person name="Mateo J.L."/>
            <person name="Blanco-Fernandez C."/>
            <person name="Garcia-Vazquez E."/>
            <person name="Machado-Schiaffino G."/>
        </authorList>
    </citation>
    <scope>NUCLEOTIDE SEQUENCE</scope>
    <source>
        <strain evidence="5">C29</strain>
        <tissue evidence="5">Fin</tissue>
    </source>
</reference>
<dbReference type="Pfam" id="PF00059">
    <property type="entry name" value="Lectin_C"/>
    <property type="match status" value="2"/>
</dbReference>
<dbReference type="InterPro" id="IPR013098">
    <property type="entry name" value="Ig_I-set"/>
</dbReference>
<keyword evidence="1" id="KW-0430">Lectin</keyword>
<dbReference type="PROSITE" id="PS50041">
    <property type="entry name" value="C_TYPE_LECTIN_2"/>
    <property type="match status" value="2"/>
</dbReference>
<evidence type="ECO:0000256" key="2">
    <source>
        <dbReference type="ARBA" id="ARBA00023157"/>
    </source>
</evidence>
<dbReference type="GO" id="GO:0030246">
    <property type="term" value="F:carbohydrate binding"/>
    <property type="evidence" value="ECO:0007669"/>
    <property type="project" value="UniProtKB-KW"/>
</dbReference>
<gene>
    <name evidence="5" type="primary">Cd209d_0</name>
    <name evidence="5" type="ORF">N1851_015707</name>
</gene>
<dbReference type="PROSITE" id="PS00615">
    <property type="entry name" value="C_TYPE_LECTIN_1"/>
    <property type="match status" value="2"/>
</dbReference>
<comment type="caution">
    <text evidence="5">The sequence shown here is derived from an EMBL/GenBank/DDBJ whole genome shotgun (WGS) entry which is preliminary data.</text>
</comment>
<keyword evidence="2" id="KW-1015">Disulfide bond</keyword>
<dbReference type="InterPro" id="IPR033989">
    <property type="entry name" value="CD209-like_CTLD"/>
</dbReference>
<dbReference type="InterPro" id="IPR007110">
    <property type="entry name" value="Ig-like_dom"/>
</dbReference>
<evidence type="ECO:0000313" key="6">
    <source>
        <dbReference type="Proteomes" id="UP001174136"/>
    </source>
</evidence>
<name>A0AA47P038_MERPO</name>
<dbReference type="InterPro" id="IPR001304">
    <property type="entry name" value="C-type_lectin-like"/>
</dbReference>
<dbReference type="PANTHER" id="PTHR22803">
    <property type="entry name" value="MANNOSE, PHOSPHOLIPASE, LECTIN RECEPTOR RELATED"/>
    <property type="match status" value="1"/>
</dbReference>
<organism evidence="5 6">
    <name type="scientific">Merluccius polli</name>
    <name type="common">Benguela hake</name>
    <name type="synonym">Merluccius cadenati</name>
    <dbReference type="NCBI Taxonomy" id="89951"/>
    <lineage>
        <taxon>Eukaryota</taxon>
        <taxon>Metazoa</taxon>
        <taxon>Chordata</taxon>
        <taxon>Craniata</taxon>
        <taxon>Vertebrata</taxon>
        <taxon>Euteleostomi</taxon>
        <taxon>Actinopterygii</taxon>
        <taxon>Neopterygii</taxon>
        <taxon>Teleostei</taxon>
        <taxon>Neoteleostei</taxon>
        <taxon>Acanthomorphata</taxon>
        <taxon>Zeiogadaria</taxon>
        <taxon>Gadariae</taxon>
        <taxon>Gadiformes</taxon>
        <taxon>Gadoidei</taxon>
        <taxon>Merlucciidae</taxon>
        <taxon>Merluccius</taxon>
    </lineage>
</organism>
<dbReference type="SUPFAM" id="SSF48726">
    <property type="entry name" value="Immunoglobulin"/>
    <property type="match status" value="1"/>
</dbReference>
<dbReference type="InterPro" id="IPR036179">
    <property type="entry name" value="Ig-like_dom_sf"/>
</dbReference>
<accession>A0AA47P038</accession>
<feature type="domain" description="C-type lectin" evidence="3">
    <location>
        <begin position="1"/>
        <end position="109"/>
    </location>
</feature>
<feature type="domain" description="Ig-like" evidence="4">
    <location>
        <begin position="132"/>
        <end position="224"/>
    </location>
</feature>
<dbReference type="SUPFAM" id="SSF56436">
    <property type="entry name" value="C-type lectin-like"/>
    <property type="match status" value="2"/>
</dbReference>
<dbReference type="InterPro" id="IPR013783">
    <property type="entry name" value="Ig-like_fold"/>
</dbReference>
<keyword evidence="6" id="KW-1185">Reference proteome</keyword>
<evidence type="ECO:0000313" key="5">
    <source>
        <dbReference type="EMBL" id="KAK0145366.1"/>
    </source>
</evidence>
<dbReference type="InterPro" id="IPR016187">
    <property type="entry name" value="CTDL_fold"/>
</dbReference>
<evidence type="ECO:0000259" key="3">
    <source>
        <dbReference type="PROSITE" id="PS50041"/>
    </source>
</evidence>
<dbReference type="CDD" id="cd03590">
    <property type="entry name" value="CLECT_DC-SIGN_like"/>
    <property type="match status" value="1"/>
</dbReference>
<feature type="domain" description="C-type lectin" evidence="3">
    <location>
        <begin position="243"/>
        <end position="354"/>
    </location>
</feature>
<dbReference type="AlphaFoldDB" id="A0AA47P038"/>
<dbReference type="Gene3D" id="2.60.40.10">
    <property type="entry name" value="Immunoglobulins"/>
    <property type="match status" value="1"/>
</dbReference>
<protein>
    <submittedName>
        <fullName evidence="5">CD209 antigen-like protein D</fullName>
    </submittedName>
</protein>
<proteinExistence type="predicted"/>
<dbReference type="InterPro" id="IPR003599">
    <property type="entry name" value="Ig_sub"/>
</dbReference>